<dbReference type="Pfam" id="PF02625">
    <property type="entry name" value="XdhC_CoxI"/>
    <property type="match status" value="1"/>
</dbReference>
<dbReference type="RefSeq" id="WP_169279718.1">
    <property type="nucleotide sequence ID" value="NZ_CP051680.1"/>
</dbReference>
<feature type="domain" description="XdhC Rossmann" evidence="2">
    <location>
        <begin position="172"/>
        <end position="306"/>
    </location>
</feature>
<feature type="domain" description="XdhC- CoxI" evidence="1">
    <location>
        <begin position="11"/>
        <end position="76"/>
    </location>
</feature>
<reference evidence="3 4" key="1">
    <citation type="submission" date="2020-04" db="EMBL/GenBank/DDBJ databases">
        <title>Genome sequencing of novel species.</title>
        <authorList>
            <person name="Heo J."/>
            <person name="Kim S.-J."/>
            <person name="Kim J.-S."/>
            <person name="Hong S.-B."/>
            <person name="Kwon S.-W."/>
        </authorList>
    </citation>
    <scope>NUCLEOTIDE SEQUENCE [LARGE SCALE GENOMIC DNA]</scope>
    <source>
        <strain evidence="3 4">MFER-1</strain>
    </source>
</reference>
<dbReference type="InterPro" id="IPR003777">
    <property type="entry name" value="XdhC_CoxI"/>
</dbReference>
<dbReference type="PANTHER" id="PTHR30388">
    <property type="entry name" value="ALDEHYDE OXIDOREDUCTASE MOLYBDENUM COFACTOR ASSEMBLY PROTEIN"/>
    <property type="match status" value="1"/>
</dbReference>
<gene>
    <name evidence="3" type="ORF">HH215_09695</name>
</gene>
<dbReference type="EMBL" id="CP051680">
    <property type="protein sequence ID" value="QJD83424.1"/>
    <property type="molecule type" value="Genomic_DNA"/>
</dbReference>
<dbReference type="InterPro" id="IPR027051">
    <property type="entry name" value="XdhC_Rossmann_dom"/>
</dbReference>
<evidence type="ECO:0000313" key="4">
    <source>
        <dbReference type="Proteomes" id="UP000502248"/>
    </source>
</evidence>
<accession>A0A7Z2VI20</accession>
<name>A0A7Z2VI20_9BACL</name>
<proteinExistence type="predicted"/>
<evidence type="ECO:0000313" key="3">
    <source>
        <dbReference type="EMBL" id="QJD83424.1"/>
    </source>
</evidence>
<dbReference type="KEGG" id="cheb:HH215_09695"/>
<dbReference type="Gene3D" id="3.40.50.720">
    <property type="entry name" value="NAD(P)-binding Rossmann-like Domain"/>
    <property type="match status" value="1"/>
</dbReference>
<evidence type="ECO:0000259" key="1">
    <source>
        <dbReference type="Pfam" id="PF02625"/>
    </source>
</evidence>
<sequence>MDNFSILAYAHESGKPAVLATLLHAEGHSYRKAGACMLLLSDGSRIGSLSPGCLESDLHERVGDLLLSGEAELIAYNLIPEEDAIWGQSMGCGGILQILLEPLGDAAMDLLKQAYLKVEAGFELEWLRYSSGRRIEYAVRSSIPGSNRDNAHSGNEWRNPLFSTRFAPRSRLFVFGADEGTIPIVRLARDVGFRVAVGDWRVILCNSQRYPNAELAVGSTEKIIAALNLSSTDYILICSHQIAKDREMLEGILPLKPSYLGIMGSASRIDRLLEGVPPMDFIHAPVGIAIGADGPEEIAVSITAQLIAVRKARRRERGVGGIAITNGGNLLGGWAEQQNDRSEAFFGACAR</sequence>
<evidence type="ECO:0000259" key="2">
    <source>
        <dbReference type="Pfam" id="PF13478"/>
    </source>
</evidence>
<dbReference type="AlphaFoldDB" id="A0A7Z2VI20"/>
<dbReference type="PANTHER" id="PTHR30388:SF6">
    <property type="entry name" value="XANTHINE DEHYDROGENASE SUBUNIT A-RELATED"/>
    <property type="match status" value="1"/>
</dbReference>
<protein>
    <submittedName>
        <fullName evidence="3">XdhC family protein</fullName>
    </submittedName>
</protein>
<organism evidence="3 4">
    <name type="scientific">Cohnella herbarum</name>
    <dbReference type="NCBI Taxonomy" id="2728023"/>
    <lineage>
        <taxon>Bacteria</taxon>
        <taxon>Bacillati</taxon>
        <taxon>Bacillota</taxon>
        <taxon>Bacilli</taxon>
        <taxon>Bacillales</taxon>
        <taxon>Paenibacillaceae</taxon>
        <taxon>Cohnella</taxon>
    </lineage>
</organism>
<dbReference type="Pfam" id="PF13478">
    <property type="entry name" value="XdhC_C"/>
    <property type="match status" value="1"/>
</dbReference>
<dbReference type="InterPro" id="IPR052698">
    <property type="entry name" value="MoCofactor_Util/Proc"/>
</dbReference>
<keyword evidence="4" id="KW-1185">Reference proteome</keyword>
<dbReference type="Proteomes" id="UP000502248">
    <property type="component" value="Chromosome"/>
</dbReference>